<dbReference type="EMBL" id="CM042035">
    <property type="protein sequence ID" value="KAI3754698.1"/>
    <property type="molecule type" value="Genomic_DNA"/>
</dbReference>
<dbReference type="Proteomes" id="UP001056120">
    <property type="component" value="Linkage Group LG18"/>
</dbReference>
<gene>
    <name evidence="1" type="ORF">L1987_54486</name>
</gene>
<sequence>MDYEVDEHVSDSQLIESPTHVFPHHLPDYVVIDVDPTTVVNNLQDESFFHPYLYQNSSKHSNSIDVNPSDDFNDILDSQSRYIPHLSPPFAAADDVPDSFVEQLIGQPIDVEISISNPDGIHNKGLEELPPVTTQDPAFWSEVCSLSDYILSSDRSFNQIPALRSPSFRVESPNTFMFWDNHNPWEDELSQDSDYTLFEDEFNQDEINIIHNNK</sequence>
<keyword evidence="2" id="KW-1185">Reference proteome</keyword>
<name>A0ACB9E7Y3_9ASTR</name>
<reference evidence="1 2" key="2">
    <citation type="journal article" date="2022" name="Mol. Ecol. Resour.">
        <title>The genomes of chicory, endive, great burdock and yacon provide insights into Asteraceae paleo-polyploidization history and plant inulin production.</title>
        <authorList>
            <person name="Fan W."/>
            <person name="Wang S."/>
            <person name="Wang H."/>
            <person name="Wang A."/>
            <person name="Jiang F."/>
            <person name="Liu H."/>
            <person name="Zhao H."/>
            <person name="Xu D."/>
            <person name="Zhang Y."/>
        </authorList>
    </citation>
    <scope>NUCLEOTIDE SEQUENCE [LARGE SCALE GENOMIC DNA]</scope>
    <source>
        <strain evidence="2">cv. Yunnan</strain>
        <tissue evidence="1">Leaves</tissue>
    </source>
</reference>
<evidence type="ECO:0000313" key="1">
    <source>
        <dbReference type="EMBL" id="KAI3754698.1"/>
    </source>
</evidence>
<organism evidence="1 2">
    <name type="scientific">Smallanthus sonchifolius</name>
    <dbReference type="NCBI Taxonomy" id="185202"/>
    <lineage>
        <taxon>Eukaryota</taxon>
        <taxon>Viridiplantae</taxon>
        <taxon>Streptophyta</taxon>
        <taxon>Embryophyta</taxon>
        <taxon>Tracheophyta</taxon>
        <taxon>Spermatophyta</taxon>
        <taxon>Magnoliopsida</taxon>
        <taxon>eudicotyledons</taxon>
        <taxon>Gunneridae</taxon>
        <taxon>Pentapetalae</taxon>
        <taxon>asterids</taxon>
        <taxon>campanulids</taxon>
        <taxon>Asterales</taxon>
        <taxon>Asteraceae</taxon>
        <taxon>Asteroideae</taxon>
        <taxon>Heliantheae alliance</taxon>
        <taxon>Millerieae</taxon>
        <taxon>Smallanthus</taxon>
    </lineage>
</organism>
<reference evidence="2" key="1">
    <citation type="journal article" date="2022" name="Mol. Ecol. Resour.">
        <title>The genomes of chicory, endive, great burdock and yacon provide insights into Asteraceae palaeo-polyploidization history and plant inulin production.</title>
        <authorList>
            <person name="Fan W."/>
            <person name="Wang S."/>
            <person name="Wang H."/>
            <person name="Wang A."/>
            <person name="Jiang F."/>
            <person name="Liu H."/>
            <person name="Zhao H."/>
            <person name="Xu D."/>
            <person name="Zhang Y."/>
        </authorList>
    </citation>
    <scope>NUCLEOTIDE SEQUENCE [LARGE SCALE GENOMIC DNA]</scope>
    <source>
        <strain evidence="2">cv. Yunnan</strain>
    </source>
</reference>
<accession>A0ACB9E7Y3</accession>
<protein>
    <submittedName>
        <fullName evidence="1">Uncharacterized protein</fullName>
    </submittedName>
</protein>
<proteinExistence type="predicted"/>
<comment type="caution">
    <text evidence="1">The sequence shown here is derived from an EMBL/GenBank/DDBJ whole genome shotgun (WGS) entry which is preliminary data.</text>
</comment>
<evidence type="ECO:0000313" key="2">
    <source>
        <dbReference type="Proteomes" id="UP001056120"/>
    </source>
</evidence>